<evidence type="ECO:0000256" key="3">
    <source>
        <dbReference type="ARBA" id="ARBA00023027"/>
    </source>
</evidence>
<dbReference type="AlphaFoldDB" id="A0A5M8P140"/>
<dbReference type="Gene3D" id="3.40.718.10">
    <property type="entry name" value="Isopropylmalate Dehydrogenase"/>
    <property type="match status" value="1"/>
</dbReference>
<dbReference type="GO" id="GO:0050570">
    <property type="term" value="F:4-hydroxythreonine-4-phosphate dehydrogenase activity"/>
    <property type="evidence" value="ECO:0007669"/>
    <property type="project" value="UniProtKB-EC"/>
</dbReference>
<dbReference type="InterPro" id="IPR005255">
    <property type="entry name" value="PdxA_fam"/>
</dbReference>
<keyword evidence="2 4" id="KW-0560">Oxidoreductase</keyword>
<comment type="caution">
    <text evidence="4">The sequence shown here is derived from an EMBL/GenBank/DDBJ whole genome shotgun (WGS) entry which is preliminary data.</text>
</comment>
<dbReference type="SUPFAM" id="SSF53659">
    <property type="entry name" value="Isocitrate/Isopropylmalate dehydrogenase-like"/>
    <property type="match status" value="1"/>
</dbReference>
<keyword evidence="3" id="KW-0520">NAD</keyword>
<organism evidence="4 5">
    <name type="scientific">Candidatus Ordinivivax streblomastigis</name>
    <dbReference type="NCBI Taxonomy" id="2540710"/>
    <lineage>
        <taxon>Bacteria</taxon>
        <taxon>Pseudomonadati</taxon>
        <taxon>Bacteroidota</taxon>
        <taxon>Bacteroidia</taxon>
        <taxon>Bacteroidales</taxon>
        <taxon>Candidatus Ordinivivax</taxon>
    </lineage>
</organism>
<reference evidence="4 5" key="1">
    <citation type="submission" date="2019-03" db="EMBL/GenBank/DDBJ databases">
        <title>Single cell metagenomics reveals metabolic interactions within the superorganism composed of flagellate Streblomastix strix and complex community of Bacteroidetes bacteria on its surface.</title>
        <authorList>
            <person name="Treitli S.C."/>
            <person name="Kolisko M."/>
            <person name="Husnik F."/>
            <person name="Keeling P."/>
            <person name="Hampl V."/>
        </authorList>
    </citation>
    <scope>NUCLEOTIDE SEQUENCE [LARGE SCALE GENOMIC DNA]</scope>
    <source>
        <strain evidence="4">St1</strain>
    </source>
</reference>
<dbReference type="EC" id="1.1.1.262" evidence="4"/>
<name>A0A5M8P140_9BACT</name>
<evidence type="ECO:0000256" key="1">
    <source>
        <dbReference type="ARBA" id="ARBA00022723"/>
    </source>
</evidence>
<evidence type="ECO:0000313" key="5">
    <source>
        <dbReference type="Proteomes" id="UP000324575"/>
    </source>
</evidence>
<dbReference type="Proteomes" id="UP000324575">
    <property type="component" value="Unassembled WGS sequence"/>
</dbReference>
<evidence type="ECO:0000313" key="4">
    <source>
        <dbReference type="EMBL" id="KAA6302131.1"/>
    </source>
</evidence>
<dbReference type="EMBL" id="SNRX01000010">
    <property type="protein sequence ID" value="KAA6302131.1"/>
    <property type="molecule type" value="Genomic_DNA"/>
</dbReference>
<evidence type="ECO:0000256" key="2">
    <source>
        <dbReference type="ARBA" id="ARBA00023002"/>
    </source>
</evidence>
<accession>A0A5M8P140</accession>
<dbReference type="GO" id="GO:0046872">
    <property type="term" value="F:metal ion binding"/>
    <property type="evidence" value="ECO:0007669"/>
    <property type="project" value="UniProtKB-KW"/>
</dbReference>
<dbReference type="GO" id="GO:0051287">
    <property type="term" value="F:NAD binding"/>
    <property type="evidence" value="ECO:0007669"/>
    <property type="project" value="InterPro"/>
</dbReference>
<gene>
    <name evidence="4" type="ORF">EZS26_001732</name>
</gene>
<dbReference type="PANTHER" id="PTHR30004:SF6">
    <property type="entry name" value="D-THREONATE 4-PHOSPHATE DEHYDROGENASE"/>
    <property type="match status" value="1"/>
</dbReference>
<proteinExistence type="predicted"/>
<sequence length="342" mass="38138">MNEKMIKVGITQGDTNGIACELILKTLDEPHILESCIPVIYGSAKVLTHHRKTLELPFPNVNNMDTAENVDDNQINLINVYQEDSTIEFGKPTAESAKIGEIAFKKALDDLKNGAIDVLVAAPTSLDPLKTIEPEIQEKKEGLKIWVYDTLRVALATDQITQASLTELPVEILAEKIQVLRATLVRDFGVTFPRIAVLSSNAQMDKKVNQAIVAVSEKGTLCFGPYPTESFFASNEFKKFDAILAMSQDQGMIAFHTTNHQEEAAIFIANLPYIITAPEPNAFFDKAGKNEASPDSFRNALFMAIDLFNNRSFDTEIHQNPLRKQYFERGSDNEKLDLTRED</sequence>
<dbReference type="Pfam" id="PF04166">
    <property type="entry name" value="PdxA"/>
    <property type="match status" value="1"/>
</dbReference>
<dbReference type="PANTHER" id="PTHR30004">
    <property type="entry name" value="4-HYDROXYTHREONINE-4-PHOSPHATE DEHYDROGENASE"/>
    <property type="match status" value="1"/>
</dbReference>
<protein>
    <submittedName>
        <fullName evidence="4">4-hydroxythreonine-4-phosphate dehydrogenase</fullName>
        <ecNumber evidence="4">1.1.1.262</ecNumber>
    </submittedName>
</protein>
<keyword evidence="1" id="KW-0479">Metal-binding</keyword>